<sequence length="189" mass="20556">MIRNSCLVALSVCMSVYQEGEKEEGKKISERPPPLNISECIVTGQTKSGSQEAHHEQKNIKDRYVARIGVTGAPPWSQAWGWGSQVSTWWPGLCPRDPAGLSPKNGATWARLPVGSPPAGRSMRAGAMCNGLVCSSRGGGLDDPIPGPKNSGNRDMECHLTAGGKEPELVQWEVERRYRLEMSRAHLHA</sequence>
<evidence type="ECO:0000313" key="2">
    <source>
        <dbReference type="Proteomes" id="UP000831701"/>
    </source>
</evidence>
<dbReference type="Proteomes" id="UP000831701">
    <property type="component" value="Chromosome 14"/>
</dbReference>
<reference evidence="1" key="1">
    <citation type="submission" date="2022-04" db="EMBL/GenBank/DDBJ databases">
        <title>Jade perch genome.</title>
        <authorList>
            <person name="Chao B."/>
        </authorList>
    </citation>
    <scope>NUCLEOTIDE SEQUENCE</scope>
    <source>
        <strain evidence="1">CB-2022</strain>
    </source>
</reference>
<comment type="caution">
    <text evidence="1">The sequence shown here is derived from an EMBL/GenBank/DDBJ whole genome shotgun (WGS) entry which is preliminary data.</text>
</comment>
<protein>
    <submittedName>
        <fullName evidence="1">Uncharacterized protein</fullName>
    </submittedName>
</protein>
<evidence type="ECO:0000313" key="1">
    <source>
        <dbReference type="EMBL" id="KAI3362717.1"/>
    </source>
</evidence>
<organism evidence="1 2">
    <name type="scientific">Scortum barcoo</name>
    <name type="common">barcoo grunter</name>
    <dbReference type="NCBI Taxonomy" id="214431"/>
    <lineage>
        <taxon>Eukaryota</taxon>
        <taxon>Metazoa</taxon>
        <taxon>Chordata</taxon>
        <taxon>Craniata</taxon>
        <taxon>Vertebrata</taxon>
        <taxon>Euteleostomi</taxon>
        <taxon>Actinopterygii</taxon>
        <taxon>Neopterygii</taxon>
        <taxon>Teleostei</taxon>
        <taxon>Neoteleostei</taxon>
        <taxon>Acanthomorphata</taxon>
        <taxon>Eupercaria</taxon>
        <taxon>Centrarchiformes</taxon>
        <taxon>Terapontoidei</taxon>
        <taxon>Terapontidae</taxon>
        <taxon>Scortum</taxon>
    </lineage>
</organism>
<dbReference type="EMBL" id="CM041544">
    <property type="protein sequence ID" value="KAI3362717.1"/>
    <property type="molecule type" value="Genomic_DNA"/>
</dbReference>
<keyword evidence="2" id="KW-1185">Reference proteome</keyword>
<gene>
    <name evidence="1" type="ORF">L3Q82_001782</name>
</gene>
<accession>A0ACB8W4D9</accession>
<proteinExistence type="predicted"/>
<name>A0ACB8W4D9_9TELE</name>